<keyword evidence="2" id="KW-1133">Transmembrane helix</keyword>
<keyword evidence="2" id="KW-0472">Membrane</keyword>
<accession>A0AAW0PM07</accession>
<organism evidence="3 4">
    <name type="scientific">Mugilogobius chulae</name>
    <name type="common">yellowstripe goby</name>
    <dbReference type="NCBI Taxonomy" id="88201"/>
    <lineage>
        <taxon>Eukaryota</taxon>
        <taxon>Metazoa</taxon>
        <taxon>Chordata</taxon>
        <taxon>Craniata</taxon>
        <taxon>Vertebrata</taxon>
        <taxon>Euteleostomi</taxon>
        <taxon>Actinopterygii</taxon>
        <taxon>Neopterygii</taxon>
        <taxon>Teleostei</taxon>
        <taxon>Neoteleostei</taxon>
        <taxon>Acanthomorphata</taxon>
        <taxon>Gobiaria</taxon>
        <taxon>Gobiiformes</taxon>
        <taxon>Gobioidei</taxon>
        <taxon>Gobiidae</taxon>
        <taxon>Gobionellinae</taxon>
        <taxon>Mugilogobius</taxon>
    </lineage>
</organism>
<keyword evidence="2" id="KW-0812">Transmembrane</keyword>
<name>A0AAW0PM07_9GOBI</name>
<dbReference type="Pfam" id="PF17818">
    <property type="entry name" value="KCT2"/>
    <property type="match status" value="1"/>
</dbReference>
<evidence type="ECO:0000313" key="4">
    <source>
        <dbReference type="Proteomes" id="UP001460270"/>
    </source>
</evidence>
<feature type="region of interest" description="Disordered" evidence="1">
    <location>
        <begin position="1"/>
        <end position="98"/>
    </location>
</feature>
<evidence type="ECO:0000256" key="1">
    <source>
        <dbReference type="SAM" id="MobiDB-lite"/>
    </source>
</evidence>
<comment type="caution">
    <text evidence="3">The sequence shown here is derived from an EMBL/GenBank/DDBJ whole genome shotgun (WGS) entry which is preliminary data.</text>
</comment>
<proteinExistence type="predicted"/>
<gene>
    <name evidence="3" type="ORF">WMY93_007510</name>
</gene>
<evidence type="ECO:0008006" key="5">
    <source>
        <dbReference type="Google" id="ProtNLM"/>
    </source>
</evidence>
<evidence type="ECO:0000256" key="2">
    <source>
        <dbReference type="SAM" id="Phobius"/>
    </source>
</evidence>
<dbReference type="EMBL" id="JBBPFD010000005">
    <property type="protein sequence ID" value="KAK7925200.1"/>
    <property type="molecule type" value="Genomic_DNA"/>
</dbReference>
<sequence>MSPGFDKQVIDSSEVDDKEDEPRPTEPTQITTETEEPEIDLSRLPETNAANENNMLPGIKQNDIYEDEDDENDDDDAYSYQGFDLSSMKKQPEQKQPSDLVVTRLEPIDAEEQNSHFFFHLVILAFLVAIVYITYHNKRKIFLLVQSRRWRDSLCSRNTVEYHRLDTNVNEAMPSLKITRDYIF</sequence>
<reference evidence="4" key="1">
    <citation type="submission" date="2024-04" db="EMBL/GenBank/DDBJ databases">
        <title>Salinicola lusitanus LLJ914,a marine bacterium isolated from the Okinawa Trough.</title>
        <authorList>
            <person name="Li J."/>
        </authorList>
    </citation>
    <scope>NUCLEOTIDE SEQUENCE [LARGE SCALE GENOMIC DNA]</scope>
</reference>
<dbReference type="PANTHER" id="PTHR16502:SF0">
    <property type="entry name" value="KERATINOCYTE-ASSOCIATED TRANSMEMBRANE PROTEIN 2"/>
    <property type="match status" value="1"/>
</dbReference>
<evidence type="ECO:0000313" key="3">
    <source>
        <dbReference type="EMBL" id="KAK7925200.1"/>
    </source>
</evidence>
<feature type="transmembrane region" description="Helical" evidence="2">
    <location>
        <begin position="117"/>
        <end position="135"/>
    </location>
</feature>
<feature type="compositionally biased region" description="Acidic residues" evidence="1">
    <location>
        <begin position="64"/>
        <end position="77"/>
    </location>
</feature>
<dbReference type="AlphaFoldDB" id="A0AAW0PM07"/>
<dbReference type="Proteomes" id="UP001460270">
    <property type="component" value="Unassembled WGS sequence"/>
</dbReference>
<protein>
    <recommendedName>
        <fullName evidence="5">Keratinocyte-associated transmembrane protein 2</fullName>
    </recommendedName>
</protein>
<dbReference type="PANTHER" id="PTHR16502">
    <property type="entry name" value="KERATINOCYTE-ASSOCIATED TRANSMEMBRANE PROTEIN 2"/>
    <property type="match status" value="1"/>
</dbReference>
<keyword evidence="4" id="KW-1185">Reference proteome</keyword>
<dbReference type="InterPro" id="IPR037645">
    <property type="entry name" value="KCT2"/>
</dbReference>